<dbReference type="AlphaFoldDB" id="A0A3P3QTP9"/>
<organism evidence="2 3">
    <name type="scientific">Rheinheimera mesophila</name>
    <dbReference type="NCBI Taxonomy" id="1547515"/>
    <lineage>
        <taxon>Bacteria</taxon>
        <taxon>Pseudomonadati</taxon>
        <taxon>Pseudomonadota</taxon>
        <taxon>Gammaproteobacteria</taxon>
        <taxon>Chromatiales</taxon>
        <taxon>Chromatiaceae</taxon>
        <taxon>Rheinheimera</taxon>
    </lineage>
</organism>
<comment type="caution">
    <text evidence="2">The sequence shown here is derived from an EMBL/GenBank/DDBJ whole genome shotgun (WGS) entry which is preliminary data.</text>
</comment>
<gene>
    <name evidence="2" type="ORF">EIK76_06505</name>
</gene>
<name>A0A3P3QTP9_9GAMM</name>
<reference evidence="2 3" key="1">
    <citation type="submission" date="2018-11" db="EMBL/GenBank/DDBJ databases">
        <title>Draft genome analysis of Rheinheimera mesophila isolated from an industrial waste site.</title>
        <authorList>
            <person name="Yu Q."/>
            <person name="Qi Y."/>
            <person name="Zhang H."/>
            <person name="Lu Y."/>
            <person name="Pu J."/>
        </authorList>
    </citation>
    <scope>NUCLEOTIDE SEQUENCE [LARGE SCALE GENOMIC DNA]</scope>
    <source>
        <strain evidence="2 3">IITR13</strain>
    </source>
</reference>
<keyword evidence="1" id="KW-1133">Transmembrane helix</keyword>
<feature type="transmembrane region" description="Helical" evidence="1">
    <location>
        <begin position="12"/>
        <end position="34"/>
    </location>
</feature>
<evidence type="ECO:0000256" key="1">
    <source>
        <dbReference type="SAM" id="Phobius"/>
    </source>
</evidence>
<keyword evidence="1" id="KW-0472">Membrane</keyword>
<sequence>MLEAVRNGDIHPMHFVLGFYCLVIFVCCLMINLIMAKTKGYGWKKAVIVACIPVVNMVFSLIYLGLPKKDKE</sequence>
<accession>A0A3P3QTP9</accession>
<keyword evidence="1" id="KW-0812">Transmembrane</keyword>
<proteinExistence type="predicted"/>
<dbReference type="RefSeq" id="WP_125060836.1">
    <property type="nucleotide sequence ID" value="NZ_LAVS01000001.1"/>
</dbReference>
<keyword evidence="3" id="KW-1185">Reference proteome</keyword>
<feature type="transmembrane region" description="Helical" evidence="1">
    <location>
        <begin position="46"/>
        <end position="66"/>
    </location>
</feature>
<evidence type="ECO:0000313" key="2">
    <source>
        <dbReference type="EMBL" id="RRJ23703.1"/>
    </source>
</evidence>
<dbReference type="EMBL" id="RRCF01000001">
    <property type="protein sequence ID" value="RRJ23703.1"/>
    <property type="molecule type" value="Genomic_DNA"/>
</dbReference>
<protein>
    <submittedName>
        <fullName evidence="2">Uncharacterized protein</fullName>
    </submittedName>
</protein>
<evidence type="ECO:0000313" key="3">
    <source>
        <dbReference type="Proteomes" id="UP000276260"/>
    </source>
</evidence>
<dbReference type="Proteomes" id="UP000276260">
    <property type="component" value="Unassembled WGS sequence"/>
</dbReference>